<gene>
    <name evidence="1" type="ORF">JMUB3935_1559</name>
</gene>
<sequence>MAYDKPFLTYDQQINKLLNEHNITYSNDSRIDKTLLESLSYYDLVNGYQDCFTNNQNFTNISLVDLFYFKIFDMNFQNILFKYSVYAENSFKTKLAYILCENYDVHMNDYLDINNFSYSRRNRPKLNSVLRNITNVASHTNDEPTKHYRENHNHIPAWILFKNVSFNDCINLHTFLESNIKLNFIKRFFEISTFTDDDYFRMFKSFISIIRKFRNKIAHNAKFITYRIESKYELIQNKVFVLNPYNLMKGSDFNTKVGRNDIFSMIISLCVILDNPFLVRTMLYEIKAALNIPFQNLNVDIITEYIKITKLPTDLIDRIDNINFENILEKHLQKW</sequence>
<evidence type="ECO:0000313" key="1">
    <source>
        <dbReference type="EMBL" id="BBM52580.1"/>
    </source>
</evidence>
<dbReference type="RefSeq" id="WP_146996920.1">
    <property type="nucleotide sequence ID" value="NZ_AP019840.1"/>
</dbReference>
<name>A0A510KLI9_9FUSO</name>
<dbReference type="Proteomes" id="UP000321378">
    <property type="component" value="Chromosome"/>
</dbReference>
<dbReference type="EMBL" id="AP019840">
    <property type="protein sequence ID" value="BBM52580.1"/>
    <property type="molecule type" value="Genomic_DNA"/>
</dbReference>
<dbReference type="Pfam" id="PF07751">
    <property type="entry name" value="Abi_2"/>
    <property type="match status" value="1"/>
</dbReference>
<accession>A0A510KLI9</accession>
<evidence type="ECO:0000313" key="2">
    <source>
        <dbReference type="Proteomes" id="UP000321378"/>
    </source>
</evidence>
<proteinExistence type="predicted"/>
<evidence type="ECO:0008006" key="3">
    <source>
        <dbReference type="Google" id="ProtNLM"/>
    </source>
</evidence>
<protein>
    <recommendedName>
        <fullName evidence="3">Abi-like protein</fullName>
    </recommendedName>
</protein>
<reference evidence="1 2" key="1">
    <citation type="submission" date="2019-07" db="EMBL/GenBank/DDBJ databases">
        <title>Complete Genome Sequence of Leptotrichia trevisanii Strain JMUB3935.</title>
        <authorList>
            <person name="Watanabe S."/>
            <person name="Cui L."/>
        </authorList>
    </citation>
    <scope>NUCLEOTIDE SEQUENCE [LARGE SCALE GENOMIC DNA]</scope>
    <source>
        <strain evidence="1 2">JMUB3935</strain>
    </source>
</reference>
<organism evidence="1 2">
    <name type="scientific">Leptotrichia trevisanii</name>
    <dbReference type="NCBI Taxonomy" id="109328"/>
    <lineage>
        <taxon>Bacteria</taxon>
        <taxon>Fusobacteriati</taxon>
        <taxon>Fusobacteriota</taxon>
        <taxon>Fusobacteriia</taxon>
        <taxon>Fusobacteriales</taxon>
        <taxon>Leptotrichiaceae</taxon>
        <taxon>Leptotrichia</taxon>
    </lineage>
</organism>
<dbReference type="InterPro" id="IPR011664">
    <property type="entry name" value="Abi_system_AbiD/AbiF-like"/>
</dbReference>
<dbReference type="AlphaFoldDB" id="A0A510KLI9"/>